<dbReference type="PROSITE" id="PS50206">
    <property type="entry name" value="RHODANESE_3"/>
    <property type="match status" value="1"/>
</dbReference>
<accession>A0A834I8N0</accession>
<dbReference type="AlphaFoldDB" id="A0A834I8N0"/>
<dbReference type="GO" id="GO:0015035">
    <property type="term" value="F:protein-disulfide reductase activity"/>
    <property type="evidence" value="ECO:0007669"/>
    <property type="project" value="TreeGrafter"/>
</dbReference>
<evidence type="ECO:0000256" key="6">
    <source>
        <dbReference type="ARBA" id="ARBA00023284"/>
    </source>
</evidence>
<dbReference type="PANTHER" id="PTHR46679">
    <property type="match status" value="1"/>
</dbReference>
<dbReference type="PROSITE" id="PS51354">
    <property type="entry name" value="GLUTAREDOXIN_2"/>
    <property type="match status" value="1"/>
</dbReference>
<gene>
    <name evidence="9" type="ORF">GWI33_010070</name>
</gene>
<keyword evidence="7" id="KW-1133">Transmembrane helix</keyword>
<dbReference type="PRINTS" id="PR00160">
    <property type="entry name" value="GLUTAREDOXIN"/>
</dbReference>
<keyword evidence="3" id="KW-0813">Transport</keyword>
<dbReference type="Pfam" id="PF00462">
    <property type="entry name" value="Glutaredoxin"/>
    <property type="match status" value="1"/>
</dbReference>
<keyword evidence="7" id="KW-0812">Transmembrane</keyword>
<dbReference type="InterPro" id="IPR001763">
    <property type="entry name" value="Rhodanese-like_dom"/>
</dbReference>
<dbReference type="GO" id="GO:0045454">
    <property type="term" value="P:cell redox homeostasis"/>
    <property type="evidence" value="ECO:0007669"/>
    <property type="project" value="InterPro"/>
</dbReference>
<dbReference type="InterPro" id="IPR036249">
    <property type="entry name" value="Thioredoxin-like_sf"/>
</dbReference>
<name>A0A834I8N0_RHYFE</name>
<evidence type="ECO:0000259" key="8">
    <source>
        <dbReference type="PROSITE" id="PS50206"/>
    </source>
</evidence>
<dbReference type="Gene3D" id="3.40.30.10">
    <property type="entry name" value="Glutaredoxin"/>
    <property type="match status" value="1"/>
</dbReference>
<keyword evidence="5" id="KW-1015">Disulfide bond</keyword>
<keyword evidence="4" id="KW-0249">Electron transport</keyword>
<dbReference type="SUPFAM" id="SSF52833">
    <property type="entry name" value="Thioredoxin-like"/>
    <property type="match status" value="1"/>
</dbReference>
<dbReference type="CDD" id="cd00158">
    <property type="entry name" value="RHOD"/>
    <property type="match status" value="1"/>
</dbReference>
<evidence type="ECO:0000256" key="4">
    <source>
        <dbReference type="ARBA" id="ARBA00022982"/>
    </source>
</evidence>
<dbReference type="Gene3D" id="3.40.250.10">
    <property type="entry name" value="Rhodanese-like domain"/>
    <property type="match status" value="1"/>
</dbReference>
<proteinExistence type="inferred from homology"/>
<dbReference type="PROSITE" id="PS00195">
    <property type="entry name" value="GLUTAREDOXIN_1"/>
    <property type="match status" value="1"/>
</dbReference>
<evidence type="ECO:0000313" key="9">
    <source>
        <dbReference type="EMBL" id="KAF7276572.1"/>
    </source>
</evidence>
<dbReference type="NCBIfam" id="TIGR02181">
    <property type="entry name" value="GRX_bact"/>
    <property type="match status" value="1"/>
</dbReference>
<dbReference type="GO" id="GO:0005739">
    <property type="term" value="C:mitochondrion"/>
    <property type="evidence" value="ECO:0007669"/>
    <property type="project" value="TreeGrafter"/>
</dbReference>
<dbReference type="EMBL" id="JAACXV010006059">
    <property type="protein sequence ID" value="KAF7276572.1"/>
    <property type="molecule type" value="Genomic_DNA"/>
</dbReference>
<dbReference type="InterPro" id="IPR036873">
    <property type="entry name" value="Rhodanese-like_dom_sf"/>
</dbReference>
<comment type="similarity">
    <text evidence="2">Belongs to the glutaredoxin family.</text>
</comment>
<keyword evidence="7" id="KW-0472">Membrane</keyword>
<evidence type="ECO:0000256" key="5">
    <source>
        <dbReference type="ARBA" id="ARBA00023157"/>
    </source>
</evidence>
<dbReference type="SMART" id="SM00450">
    <property type="entry name" value="RHOD"/>
    <property type="match status" value="1"/>
</dbReference>
<evidence type="ECO:0000313" key="10">
    <source>
        <dbReference type="Proteomes" id="UP000625711"/>
    </source>
</evidence>
<dbReference type="OrthoDB" id="8194394at2759"/>
<feature type="domain" description="Rhodanese" evidence="8">
    <location>
        <begin position="40"/>
        <end position="122"/>
    </location>
</feature>
<keyword evidence="6" id="KW-0676">Redox-active center</keyword>
<dbReference type="Proteomes" id="UP000625711">
    <property type="component" value="Unassembled WGS sequence"/>
</dbReference>
<dbReference type="CDD" id="cd03418">
    <property type="entry name" value="GRX_GRXb_1_3_like"/>
    <property type="match status" value="1"/>
</dbReference>
<comment type="function">
    <text evidence="1">Has a glutathione-disulfide oxidoreductase activity in the presence of NADPH and glutathione reductase. Reduces low molecular weight disulfides and proteins.</text>
</comment>
<dbReference type="InterPro" id="IPR011767">
    <property type="entry name" value="GLR_AS"/>
</dbReference>
<feature type="transmembrane region" description="Helical" evidence="7">
    <location>
        <begin position="6"/>
        <end position="23"/>
    </location>
</feature>
<evidence type="ECO:0000256" key="7">
    <source>
        <dbReference type="SAM" id="Phobius"/>
    </source>
</evidence>
<organism evidence="9 10">
    <name type="scientific">Rhynchophorus ferrugineus</name>
    <name type="common">Red palm weevil</name>
    <name type="synonym">Curculio ferrugineus</name>
    <dbReference type="NCBI Taxonomy" id="354439"/>
    <lineage>
        <taxon>Eukaryota</taxon>
        <taxon>Metazoa</taxon>
        <taxon>Ecdysozoa</taxon>
        <taxon>Arthropoda</taxon>
        <taxon>Hexapoda</taxon>
        <taxon>Insecta</taxon>
        <taxon>Pterygota</taxon>
        <taxon>Neoptera</taxon>
        <taxon>Endopterygota</taxon>
        <taxon>Coleoptera</taxon>
        <taxon>Polyphaga</taxon>
        <taxon>Cucujiformia</taxon>
        <taxon>Curculionidae</taxon>
        <taxon>Dryophthorinae</taxon>
        <taxon>Rhynchophorus</taxon>
    </lineage>
</organism>
<dbReference type="InterPro" id="IPR014025">
    <property type="entry name" value="Glutaredoxin_subgr"/>
</dbReference>
<dbReference type="PANTHER" id="PTHR46679:SF1">
    <property type="entry name" value="GLUTAREDOXIN-2, MITOCHONDRIAL"/>
    <property type="match status" value="1"/>
</dbReference>
<evidence type="ECO:0000256" key="2">
    <source>
        <dbReference type="ARBA" id="ARBA00007787"/>
    </source>
</evidence>
<dbReference type="SUPFAM" id="SSF52821">
    <property type="entry name" value="Rhodanese/Cell cycle control phosphatase"/>
    <property type="match status" value="1"/>
</dbReference>
<dbReference type="InterPro" id="IPR002109">
    <property type="entry name" value="Glutaredoxin"/>
</dbReference>
<evidence type="ECO:0000256" key="3">
    <source>
        <dbReference type="ARBA" id="ARBA00022448"/>
    </source>
</evidence>
<dbReference type="InterPro" id="IPR011900">
    <property type="entry name" value="GRX_bact"/>
</dbReference>
<reference evidence="9" key="1">
    <citation type="submission" date="2020-08" db="EMBL/GenBank/DDBJ databases">
        <title>Genome sequencing and assembly of the red palm weevil Rhynchophorus ferrugineus.</title>
        <authorList>
            <person name="Dias G.B."/>
            <person name="Bergman C.M."/>
            <person name="Manee M."/>
        </authorList>
    </citation>
    <scope>NUCLEOTIDE SEQUENCE</scope>
    <source>
        <strain evidence="9">AA-2017</strain>
        <tissue evidence="9">Whole larva</tissue>
    </source>
</reference>
<dbReference type="Pfam" id="PF00581">
    <property type="entry name" value="Rhodanese"/>
    <property type="match status" value="1"/>
</dbReference>
<sequence>MGNHPILFGILGVLIVLFFVLEGRRSGRKISPQSLGILTKAQNAQLIDLRDSKDFKQGHISGSRNIPYSQLEKHIDELKNSSQPLIFICNMGQVAGTALQKVSHHDSYRLDGGIMNWKAEVVVYSTTVCPYCTRAKQLLERKGVAFKEVNLSKEDPEVRIALMQRTNHRTVPQIFIKDQFIGGFDELYALERQGQLDELLKD</sequence>
<protein>
    <recommendedName>
        <fullName evidence="8">Rhodanese domain-containing protein</fullName>
    </recommendedName>
</protein>
<comment type="caution">
    <text evidence="9">The sequence shown here is derived from an EMBL/GenBank/DDBJ whole genome shotgun (WGS) entry which is preliminary data.</text>
</comment>
<keyword evidence="10" id="KW-1185">Reference proteome</keyword>
<evidence type="ECO:0000256" key="1">
    <source>
        <dbReference type="ARBA" id="ARBA00002549"/>
    </source>
</evidence>